<gene>
    <name evidence="1" type="ORF">ERS852395_02065</name>
</gene>
<protein>
    <recommendedName>
        <fullName evidence="3">Translation initiation factor 2</fullName>
    </recommendedName>
</protein>
<proteinExistence type="predicted"/>
<dbReference type="RefSeq" id="WP_055053569.1">
    <property type="nucleotide sequence ID" value="NZ_CYZA01000010.1"/>
</dbReference>
<dbReference type="Proteomes" id="UP000095447">
    <property type="component" value="Unassembled WGS sequence"/>
</dbReference>
<evidence type="ECO:0008006" key="3">
    <source>
        <dbReference type="Google" id="ProtNLM"/>
    </source>
</evidence>
<sequence length="321" mass="37675">MTGKYDIEIYNKRVHYHLTVKRNITVIQGDSATGKTELLRMISDYENNGISSGITQICEKRCVVMENASWKERLATLQQCIIFIDEGAPFLRSKEFTRMVKGSDNYFVLVTRDSLEHLPYSIEEIYGMRQERDSQKYQNAKRIYNETYQLYNLQAKEDIQPDLVITEDSNSGYEFYHKLFGETCCSAGGKSNILSYLQKSREKEILAIVDGAAFGPEMQHVMQYMRDTRNKIVLYAPESFEYLLLRANIIDKTSEVTEKTYELADSRQYFSWEEFYTDYLIEQTRNTIYEYSKKKLKDTYLTSGNFRKIVSQLPEQIRINC</sequence>
<evidence type="ECO:0000313" key="1">
    <source>
        <dbReference type="EMBL" id="CUO09381.1"/>
    </source>
</evidence>
<reference evidence="1 2" key="1">
    <citation type="submission" date="2015-09" db="EMBL/GenBank/DDBJ databases">
        <authorList>
            <consortium name="Pathogen Informatics"/>
        </authorList>
    </citation>
    <scope>NUCLEOTIDE SEQUENCE [LARGE SCALE GENOMIC DNA]</scope>
    <source>
        <strain evidence="1 2">2789STDY5608838</strain>
    </source>
</reference>
<evidence type="ECO:0000313" key="2">
    <source>
        <dbReference type="Proteomes" id="UP000095447"/>
    </source>
</evidence>
<organism evidence="1 2">
    <name type="scientific">Blautia obeum</name>
    <dbReference type="NCBI Taxonomy" id="40520"/>
    <lineage>
        <taxon>Bacteria</taxon>
        <taxon>Bacillati</taxon>
        <taxon>Bacillota</taxon>
        <taxon>Clostridia</taxon>
        <taxon>Lachnospirales</taxon>
        <taxon>Lachnospiraceae</taxon>
        <taxon>Blautia</taxon>
    </lineage>
</organism>
<dbReference type="AlphaFoldDB" id="A0A174C7A0"/>
<accession>A0A174C7A0</accession>
<name>A0A174C7A0_9FIRM</name>
<dbReference type="EMBL" id="CYZA01000010">
    <property type="protein sequence ID" value="CUO09381.1"/>
    <property type="molecule type" value="Genomic_DNA"/>
</dbReference>